<dbReference type="OrthoDB" id="6106486at2"/>
<dbReference type="STRING" id="1470563.SAMN05444000_11484"/>
<evidence type="ECO:0000259" key="2">
    <source>
        <dbReference type="PROSITE" id="PS51549"/>
    </source>
</evidence>
<name>A0A1M6MTC4_9RHOB</name>
<evidence type="ECO:0000313" key="3">
    <source>
        <dbReference type="EMBL" id="SHJ86640.1"/>
    </source>
</evidence>
<accession>A0A1M6MTC4</accession>
<dbReference type="InterPro" id="IPR006311">
    <property type="entry name" value="TAT_signal"/>
</dbReference>
<dbReference type="Proteomes" id="UP000183982">
    <property type="component" value="Unassembled WGS sequence"/>
</dbReference>
<dbReference type="PROSITE" id="PS51549">
    <property type="entry name" value="DM13"/>
    <property type="match status" value="1"/>
</dbReference>
<evidence type="ECO:0000256" key="1">
    <source>
        <dbReference type="SAM" id="SignalP"/>
    </source>
</evidence>
<dbReference type="InterPro" id="IPR019545">
    <property type="entry name" value="DM13_domain"/>
</dbReference>
<proteinExistence type="predicted"/>
<reference evidence="4" key="1">
    <citation type="submission" date="2016-11" db="EMBL/GenBank/DDBJ databases">
        <authorList>
            <person name="Varghese N."/>
            <person name="Submissions S."/>
        </authorList>
    </citation>
    <scope>NUCLEOTIDE SEQUENCE [LARGE SCALE GENOMIC DNA]</scope>
    <source>
        <strain evidence="4">DSM 100564</strain>
    </source>
</reference>
<keyword evidence="4" id="KW-1185">Reference proteome</keyword>
<dbReference type="AlphaFoldDB" id="A0A1M6MTC4"/>
<dbReference type="PROSITE" id="PS51318">
    <property type="entry name" value="TAT"/>
    <property type="match status" value="1"/>
</dbReference>
<feature type="chain" id="PRO_5012612904" evidence="1">
    <location>
        <begin position="29"/>
        <end position="134"/>
    </location>
</feature>
<organism evidence="3 4">
    <name type="scientific">Shimia gijangensis</name>
    <dbReference type="NCBI Taxonomy" id="1470563"/>
    <lineage>
        <taxon>Bacteria</taxon>
        <taxon>Pseudomonadati</taxon>
        <taxon>Pseudomonadota</taxon>
        <taxon>Alphaproteobacteria</taxon>
        <taxon>Rhodobacterales</taxon>
        <taxon>Roseobacteraceae</taxon>
    </lineage>
</organism>
<gene>
    <name evidence="3" type="ORF">SAMN05444000_11484</name>
</gene>
<keyword evidence="1" id="KW-0732">Signal</keyword>
<feature type="signal peptide" evidence="1">
    <location>
        <begin position="1"/>
        <end position="28"/>
    </location>
</feature>
<sequence length="134" mass="14388">MINRRKFISATALVGSGAAMMIATPTFAERMKAATGMFEGRSNHVTMGTVSIIEEDGRRFIELGDDFSLDSGPDPRVALGKDGTYDPDSKLGALLSYSGKQRYALPPTLDLASYNEVVIWCDVASVPLGVAKIQ</sequence>
<feature type="domain" description="DM13" evidence="2">
    <location>
        <begin position="36"/>
        <end position="134"/>
    </location>
</feature>
<dbReference type="Pfam" id="PF10517">
    <property type="entry name" value="DM13"/>
    <property type="match status" value="1"/>
</dbReference>
<protein>
    <submittedName>
        <fullName evidence="3">Electron transfer DM13</fullName>
    </submittedName>
</protein>
<evidence type="ECO:0000313" key="4">
    <source>
        <dbReference type="Proteomes" id="UP000183982"/>
    </source>
</evidence>
<dbReference type="RefSeq" id="WP_073253493.1">
    <property type="nucleotide sequence ID" value="NZ_FQZQ01000014.1"/>
</dbReference>
<dbReference type="EMBL" id="FQZQ01000014">
    <property type="protein sequence ID" value="SHJ86640.1"/>
    <property type="molecule type" value="Genomic_DNA"/>
</dbReference>